<proteinExistence type="predicted"/>
<keyword evidence="2" id="KW-0812">Transmembrane</keyword>
<keyword evidence="4" id="KW-1185">Reference proteome</keyword>
<dbReference type="InterPro" id="IPR004513">
    <property type="entry name" value="FtsX"/>
</dbReference>
<comment type="caution">
    <text evidence="3">The sequence shown here is derived from an EMBL/GenBank/DDBJ whole genome shotgun (WGS) entry which is preliminary data.</text>
</comment>
<name>A0ABS7VRB5_9HYPH</name>
<organism evidence="3 4">
    <name type="scientific">Microvirga puerhi</name>
    <dbReference type="NCBI Taxonomy" id="2876078"/>
    <lineage>
        <taxon>Bacteria</taxon>
        <taxon>Pseudomonadati</taxon>
        <taxon>Pseudomonadota</taxon>
        <taxon>Alphaproteobacteria</taxon>
        <taxon>Hyphomicrobiales</taxon>
        <taxon>Methylobacteriaceae</taxon>
        <taxon>Microvirga</taxon>
    </lineage>
</organism>
<dbReference type="EMBL" id="JAIRBM010000011">
    <property type="protein sequence ID" value="MBZ6077701.1"/>
    <property type="molecule type" value="Genomic_DNA"/>
</dbReference>
<gene>
    <name evidence="3" type="ORF">K9B37_15590</name>
</gene>
<evidence type="ECO:0000256" key="1">
    <source>
        <dbReference type="SAM" id="MobiDB-lite"/>
    </source>
</evidence>
<dbReference type="PANTHER" id="PTHR47755">
    <property type="entry name" value="CELL DIVISION PROTEIN FTSX"/>
    <property type="match status" value="1"/>
</dbReference>
<reference evidence="3 4" key="1">
    <citation type="submission" date="2021-09" db="EMBL/GenBank/DDBJ databases">
        <title>The complete genome sequence of a new microorganism.</title>
        <authorList>
            <person name="Zi Z."/>
        </authorList>
    </citation>
    <scope>NUCLEOTIDE SEQUENCE [LARGE SCALE GENOMIC DNA]</scope>
    <source>
        <strain evidence="3 4">WGZ8</strain>
    </source>
</reference>
<feature type="region of interest" description="Disordered" evidence="1">
    <location>
        <begin position="1"/>
        <end position="23"/>
    </location>
</feature>
<dbReference type="Proteomes" id="UP000704176">
    <property type="component" value="Unassembled WGS sequence"/>
</dbReference>
<keyword evidence="2" id="KW-1133">Transmembrane helix</keyword>
<dbReference type="PANTHER" id="PTHR47755:SF1">
    <property type="entry name" value="CELL DIVISION PROTEIN FTSX"/>
    <property type="match status" value="1"/>
</dbReference>
<protein>
    <submittedName>
        <fullName evidence="3">ABC transporter permease</fullName>
    </submittedName>
</protein>
<sequence length="322" mass="34477">MNDHTRSSRSPAQSSDKRPLPASLRRNAPLVPVDSAGGQALAAVIAILTFLAALCAGGAELVASSSTQWRSDIAREVTIQVRPNPQRSIEDDVARAVALARQTPGVEETQAFSKTESERLLEPWLGTGLDFNDLPVPRLIVLKLQVDAKPDFTKLRQTLREQVPGASLDDHALWVSRLSTMANTIIGVGVILVALVLLAAGLAVTFATRGAMAGNREVVEVLHFVGASDDFIAREFQRRFFKLGLRGSMVGASAALVMTIAVGFITRSWRASPAGDQLEALFGSFSIGWRGYAVVILIALAVALITGIVSRLTVRRFLNGNG</sequence>
<feature type="transmembrane region" description="Helical" evidence="2">
    <location>
        <begin position="185"/>
        <end position="207"/>
    </location>
</feature>
<evidence type="ECO:0000313" key="4">
    <source>
        <dbReference type="Proteomes" id="UP000704176"/>
    </source>
</evidence>
<feature type="transmembrane region" description="Helical" evidence="2">
    <location>
        <begin position="40"/>
        <end position="59"/>
    </location>
</feature>
<feature type="transmembrane region" description="Helical" evidence="2">
    <location>
        <begin position="243"/>
        <end position="269"/>
    </location>
</feature>
<evidence type="ECO:0000256" key="2">
    <source>
        <dbReference type="SAM" id="Phobius"/>
    </source>
</evidence>
<keyword evidence="2" id="KW-0472">Membrane</keyword>
<dbReference type="RefSeq" id="WP_224314331.1">
    <property type="nucleotide sequence ID" value="NZ_JAIRBM010000011.1"/>
</dbReference>
<accession>A0ABS7VRB5</accession>
<feature type="transmembrane region" description="Helical" evidence="2">
    <location>
        <begin position="289"/>
        <end position="309"/>
    </location>
</feature>
<evidence type="ECO:0000313" key="3">
    <source>
        <dbReference type="EMBL" id="MBZ6077701.1"/>
    </source>
</evidence>